<dbReference type="Proteomes" id="UP000529783">
    <property type="component" value="Unassembled WGS sequence"/>
</dbReference>
<accession>A0A7Y9ED08</accession>
<keyword evidence="2" id="KW-1185">Reference proteome</keyword>
<organism evidence="1 2">
    <name type="scientific">Actinomadura luteofluorescens</name>
    <dbReference type="NCBI Taxonomy" id="46163"/>
    <lineage>
        <taxon>Bacteria</taxon>
        <taxon>Bacillati</taxon>
        <taxon>Actinomycetota</taxon>
        <taxon>Actinomycetes</taxon>
        <taxon>Streptosporangiales</taxon>
        <taxon>Thermomonosporaceae</taxon>
        <taxon>Actinomadura</taxon>
    </lineage>
</organism>
<evidence type="ECO:0000313" key="2">
    <source>
        <dbReference type="Proteomes" id="UP000529783"/>
    </source>
</evidence>
<evidence type="ECO:0000313" key="1">
    <source>
        <dbReference type="EMBL" id="NYD45125.1"/>
    </source>
</evidence>
<proteinExistence type="predicted"/>
<reference evidence="1 2" key="1">
    <citation type="submission" date="2020-07" db="EMBL/GenBank/DDBJ databases">
        <title>Sequencing the genomes of 1000 actinobacteria strains.</title>
        <authorList>
            <person name="Klenk H.-P."/>
        </authorList>
    </citation>
    <scope>NUCLEOTIDE SEQUENCE [LARGE SCALE GENOMIC DNA]</scope>
    <source>
        <strain evidence="1 2">DSM 40398</strain>
    </source>
</reference>
<sequence>MPPSIRRSGTSGGDWAAASIAALAMKTFASQLAAM</sequence>
<dbReference type="AlphaFoldDB" id="A0A7Y9ED08"/>
<protein>
    <submittedName>
        <fullName evidence="1">Uncharacterized protein</fullName>
    </submittedName>
</protein>
<gene>
    <name evidence="1" type="ORF">BJY14_001108</name>
</gene>
<name>A0A7Y9ED08_9ACTN</name>
<dbReference type="EMBL" id="JACCBA010000001">
    <property type="protein sequence ID" value="NYD45125.1"/>
    <property type="molecule type" value="Genomic_DNA"/>
</dbReference>
<comment type="caution">
    <text evidence="1">The sequence shown here is derived from an EMBL/GenBank/DDBJ whole genome shotgun (WGS) entry which is preliminary data.</text>
</comment>